<proteinExistence type="predicted"/>
<keyword evidence="1" id="KW-0812">Transmembrane</keyword>
<comment type="caution">
    <text evidence="2">The sequence shown here is derived from an EMBL/GenBank/DDBJ whole genome shotgun (WGS) entry which is preliminary data.</text>
</comment>
<feature type="transmembrane region" description="Helical" evidence="1">
    <location>
        <begin position="110"/>
        <end position="130"/>
    </location>
</feature>
<accession>A0A8H6L9V2</accession>
<dbReference type="Proteomes" id="UP000578531">
    <property type="component" value="Unassembled WGS sequence"/>
</dbReference>
<keyword evidence="3" id="KW-1185">Reference proteome</keyword>
<keyword evidence="1" id="KW-0472">Membrane</keyword>
<gene>
    <name evidence="2" type="ORF">HO173_000653</name>
</gene>
<dbReference type="GeneID" id="59282332"/>
<protein>
    <submittedName>
        <fullName evidence="2">Uncharacterized protein</fullName>
    </submittedName>
</protein>
<dbReference type="OrthoDB" id="6730379at2759"/>
<keyword evidence="1" id="KW-1133">Transmembrane helix</keyword>
<organism evidence="2 3">
    <name type="scientific">Letharia columbiana</name>
    <dbReference type="NCBI Taxonomy" id="112416"/>
    <lineage>
        <taxon>Eukaryota</taxon>
        <taxon>Fungi</taxon>
        <taxon>Dikarya</taxon>
        <taxon>Ascomycota</taxon>
        <taxon>Pezizomycotina</taxon>
        <taxon>Lecanoromycetes</taxon>
        <taxon>OSLEUM clade</taxon>
        <taxon>Lecanoromycetidae</taxon>
        <taxon>Lecanorales</taxon>
        <taxon>Lecanorineae</taxon>
        <taxon>Parmeliaceae</taxon>
        <taxon>Letharia</taxon>
    </lineage>
</organism>
<name>A0A8H6L9V2_9LECA</name>
<dbReference type="InterPro" id="IPR021858">
    <property type="entry name" value="Fun_TF"/>
</dbReference>
<evidence type="ECO:0000313" key="3">
    <source>
        <dbReference type="Proteomes" id="UP000578531"/>
    </source>
</evidence>
<dbReference type="EMBL" id="JACCJC010000002">
    <property type="protein sequence ID" value="KAF6240861.1"/>
    <property type="molecule type" value="Genomic_DNA"/>
</dbReference>
<evidence type="ECO:0000256" key="1">
    <source>
        <dbReference type="SAM" id="Phobius"/>
    </source>
</evidence>
<sequence length="349" mass="39421">MVTTIDDDRIGFRHVLLKLALSKNLFLLMRFFRAYLLSPLTIRPTVAPGLNIISLRSMLSQHLYAYQQSPATDSISLPSMILAIYGVNLLFALLLWYVSSRAREESFVTMIATFDVLLTLLLLGANLSLLDTMFNTSGSRWTMFFCGAKEIGRSIFAGTHNYDGESAFLLDWVYGQDTLSMFSLLFWPRKDIARRNRGKDLYLLSNIEDSPHRRLVMGCLGCSIEVMSIVSRLNETIPTDDSVKPAPSHTEALRPFEQRLRYLHQFMTPQGPTFSTTSNQSSILDTAQLYHTAAPISLERACRRRPRCAPEVEHLLEAGLTILQRFKSAQSCGHCSSSHVKRRPMDSGK</sequence>
<dbReference type="AlphaFoldDB" id="A0A8H6L9V2"/>
<reference evidence="2 3" key="1">
    <citation type="journal article" date="2020" name="Genomics">
        <title>Complete, high-quality genomes from long-read metagenomic sequencing of two wolf lichen thalli reveals enigmatic genome architecture.</title>
        <authorList>
            <person name="McKenzie S.K."/>
            <person name="Walston R.F."/>
            <person name="Allen J.L."/>
        </authorList>
    </citation>
    <scope>NUCLEOTIDE SEQUENCE [LARGE SCALE GENOMIC DNA]</scope>
    <source>
        <strain evidence="2">WasteWater2</strain>
    </source>
</reference>
<feature type="transmembrane region" description="Helical" evidence="1">
    <location>
        <begin position="75"/>
        <end position="98"/>
    </location>
</feature>
<dbReference type="Pfam" id="PF11951">
    <property type="entry name" value="Fungal_trans_2"/>
    <property type="match status" value="1"/>
</dbReference>
<evidence type="ECO:0000313" key="2">
    <source>
        <dbReference type="EMBL" id="KAF6240861.1"/>
    </source>
</evidence>
<dbReference type="RefSeq" id="XP_037170109.1">
    <property type="nucleotide sequence ID" value="XM_037302602.1"/>
</dbReference>